<evidence type="ECO:0000256" key="3">
    <source>
        <dbReference type="ARBA" id="ARBA00010362"/>
    </source>
</evidence>
<feature type="region of interest" description="Disordered" evidence="11">
    <location>
        <begin position="313"/>
        <end position="357"/>
    </location>
</feature>
<evidence type="ECO:0000313" key="13">
    <source>
        <dbReference type="Proteomes" id="UP000287033"/>
    </source>
</evidence>
<comment type="caution">
    <text evidence="12">The sequence shown here is derived from an EMBL/GenBank/DDBJ whole genome shotgun (WGS) entry which is preliminary data.</text>
</comment>
<dbReference type="GO" id="GO:0008380">
    <property type="term" value="P:RNA splicing"/>
    <property type="evidence" value="ECO:0007669"/>
    <property type="project" value="UniProtKB-KW"/>
</dbReference>
<evidence type="ECO:0000256" key="7">
    <source>
        <dbReference type="ARBA" id="ARBA00023187"/>
    </source>
</evidence>
<dbReference type="PANTHER" id="PTHR13445">
    <property type="entry name" value="TUMOR SUPPRESSING SUBTRANSFERABLE CANDIDATE 4 TSSC4"/>
    <property type="match status" value="1"/>
</dbReference>
<dbReference type="EMBL" id="BEZZ01000583">
    <property type="protein sequence ID" value="GCC34267.1"/>
    <property type="molecule type" value="Genomic_DNA"/>
</dbReference>
<feature type="region of interest" description="Disordered" evidence="11">
    <location>
        <begin position="118"/>
        <end position="174"/>
    </location>
</feature>
<dbReference type="STRING" id="137246.A0A401SV36"/>
<accession>A0A401SV36</accession>
<comment type="subcellular location">
    <subcellularLocation>
        <location evidence="2">Cytoplasm</location>
    </subcellularLocation>
    <subcellularLocation>
        <location evidence="1">Nucleus</location>
    </subcellularLocation>
</comment>
<feature type="region of interest" description="Disordered" evidence="11">
    <location>
        <begin position="16"/>
        <end position="59"/>
    </location>
</feature>
<gene>
    <name evidence="12" type="ORF">chiPu_0012740</name>
</gene>
<dbReference type="AlphaFoldDB" id="A0A401SV36"/>
<evidence type="ECO:0000256" key="6">
    <source>
        <dbReference type="ARBA" id="ARBA00022728"/>
    </source>
</evidence>
<dbReference type="OMA" id="RMAAMEF"/>
<organism evidence="12 13">
    <name type="scientific">Chiloscyllium punctatum</name>
    <name type="common">Brownbanded bambooshark</name>
    <name type="synonym">Hemiscyllium punctatum</name>
    <dbReference type="NCBI Taxonomy" id="137246"/>
    <lineage>
        <taxon>Eukaryota</taxon>
        <taxon>Metazoa</taxon>
        <taxon>Chordata</taxon>
        <taxon>Craniata</taxon>
        <taxon>Vertebrata</taxon>
        <taxon>Chondrichthyes</taxon>
        <taxon>Elasmobranchii</taxon>
        <taxon>Galeomorphii</taxon>
        <taxon>Galeoidea</taxon>
        <taxon>Orectolobiformes</taxon>
        <taxon>Hemiscylliidae</taxon>
        <taxon>Chiloscyllium</taxon>
    </lineage>
</organism>
<comment type="function">
    <text evidence="10">Protein associated with the U5 snRNP, during its maturation and its post-splicing recycling and which is required for spliceosomal tri-snRNP complex assembly in the nucleus. Has a molecular sequestering activity and transiently hinders SNRNP200 binding sites for constitutive splicing factors that intervene later during the assembly of the spliceosome and splicing. Together with its molecular sequestering activity, may also function as a molecular adapter and placeholder, coordinating the assembly of the U5 snRNP and its association with the U4/U6 di-snRNP.</text>
</comment>
<name>A0A401SV36_CHIPU</name>
<feature type="compositionally biased region" description="Basic and acidic residues" evidence="11">
    <location>
        <begin position="118"/>
        <end position="130"/>
    </location>
</feature>
<dbReference type="Proteomes" id="UP000287033">
    <property type="component" value="Unassembled WGS sequence"/>
</dbReference>
<evidence type="ECO:0000256" key="4">
    <source>
        <dbReference type="ARBA" id="ARBA00022490"/>
    </source>
</evidence>
<keyword evidence="4" id="KW-0963">Cytoplasm</keyword>
<evidence type="ECO:0000256" key="2">
    <source>
        <dbReference type="ARBA" id="ARBA00004496"/>
    </source>
</evidence>
<keyword evidence="8" id="KW-0539">Nucleus</keyword>
<dbReference type="GO" id="GO:0006397">
    <property type="term" value="P:mRNA processing"/>
    <property type="evidence" value="ECO:0007669"/>
    <property type="project" value="UniProtKB-KW"/>
</dbReference>
<dbReference type="GO" id="GO:0005681">
    <property type="term" value="C:spliceosomal complex"/>
    <property type="evidence" value="ECO:0007669"/>
    <property type="project" value="UniProtKB-KW"/>
</dbReference>
<proteinExistence type="inferred from homology"/>
<dbReference type="InterPro" id="IPR029338">
    <property type="entry name" value="TSSC4"/>
</dbReference>
<keyword evidence="13" id="KW-1185">Reference proteome</keyword>
<evidence type="ECO:0000256" key="8">
    <source>
        <dbReference type="ARBA" id="ARBA00023242"/>
    </source>
</evidence>
<keyword evidence="6" id="KW-0747">Spliceosome</keyword>
<dbReference type="PANTHER" id="PTHR13445:SF3">
    <property type="entry name" value="U5 SMALL NUCLEAR RIBONUCLEOPROTEIN TSSC4"/>
    <property type="match status" value="1"/>
</dbReference>
<dbReference type="Pfam" id="PF15264">
    <property type="entry name" value="TSSC4"/>
    <property type="match status" value="1"/>
</dbReference>
<keyword evidence="5" id="KW-0507">mRNA processing</keyword>
<feature type="compositionally biased region" description="Basic residues" evidence="11">
    <location>
        <begin position="337"/>
        <end position="346"/>
    </location>
</feature>
<evidence type="ECO:0000256" key="1">
    <source>
        <dbReference type="ARBA" id="ARBA00004123"/>
    </source>
</evidence>
<dbReference type="GO" id="GO:0005737">
    <property type="term" value="C:cytoplasm"/>
    <property type="evidence" value="ECO:0007669"/>
    <property type="project" value="UniProtKB-SubCell"/>
</dbReference>
<evidence type="ECO:0000256" key="5">
    <source>
        <dbReference type="ARBA" id="ARBA00022664"/>
    </source>
</evidence>
<reference evidence="12 13" key="1">
    <citation type="journal article" date="2018" name="Nat. Ecol. Evol.">
        <title>Shark genomes provide insights into elasmobranch evolution and the origin of vertebrates.</title>
        <authorList>
            <person name="Hara Y"/>
            <person name="Yamaguchi K"/>
            <person name="Onimaru K"/>
            <person name="Kadota M"/>
            <person name="Koyanagi M"/>
            <person name="Keeley SD"/>
            <person name="Tatsumi K"/>
            <person name="Tanaka K"/>
            <person name="Motone F"/>
            <person name="Kageyama Y"/>
            <person name="Nozu R"/>
            <person name="Adachi N"/>
            <person name="Nishimura O"/>
            <person name="Nakagawa R"/>
            <person name="Tanegashima C"/>
            <person name="Kiyatake I"/>
            <person name="Matsumoto R"/>
            <person name="Murakumo K"/>
            <person name="Nishida K"/>
            <person name="Terakita A"/>
            <person name="Kuratani S"/>
            <person name="Sato K"/>
            <person name="Hyodo S Kuraku.S."/>
        </authorList>
    </citation>
    <scope>NUCLEOTIDE SEQUENCE [LARGE SCALE GENOMIC DNA]</scope>
</reference>
<evidence type="ECO:0000256" key="10">
    <source>
        <dbReference type="ARBA" id="ARBA00045970"/>
    </source>
</evidence>
<protein>
    <recommendedName>
        <fullName evidence="9">U5 small nuclear ribonucleoprotein TSSC4</fullName>
    </recommendedName>
</protein>
<sequence>MISTDVWLLKGSDHETRISSDTESLSDSDTDSETNLQSFNSLSPLRESDADSWSADGSLTDGIEPQCDYMSNHSLSVVGNRPPSQLFQLRGTSSSFSFRSQNIFSGLENVVTFDASHPRDTDLVDSESKHPPNPAPSLRKPTAGSPPGIQTTSSSAKRHVIGEPPRGRQNKKAQFVPDYLLHPERWTKYNLEDIPETSNKKNTMVAFEFMDSLNKQRNKKSKVDLDESLTSCFKQESDNVSGKILFSKPLKPTSGKTDGVDMTEQEAPIVVRKQAKKMGLNPEGPGQVDLAHLDYGEMNEVEDMKAWWHEKDAEDPVKDGKQETTGQNVHESVVFHSGRKRNRMNIRMKCGKDSEDN</sequence>
<keyword evidence="7" id="KW-0508">mRNA splicing</keyword>
<dbReference type="OrthoDB" id="1906282at2759"/>
<feature type="compositionally biased region" description="Basic and acidic residues" evidence="11">
    <location>
        <begin position="313"/>
        <end position="322"/>
    </location>
</feature>
<evidence type="ECO:0000313" key="12">
    <source>
        <dbReference type="EMBL" id="GCC34267.1"/>
    </source>
</evidence>
<comment type="similarity">
    <text evidence="3">Belongs to the TSSC4 family.</text>
</comment>
<evidence type="ECO:0000256" key="11">
    <source>
        <dbReference type="SAM" id="MobiDB-lite"/>
    </source>
</evidence>
<evidence type="ECO:0000256" key="9">
    <source>
        <dbReference type="ARBA" id="ARBA00035304"/>
    </source>
</evidence>